<dbReference type="Proteomes" id="UP001492380">
    <property type="component" value="Unassembled WGS sequence"/>
</dbReference>
<name>A0ABR1YQP3_9PEZI</name>
<accession>A0ABR1YQP3</accession>
<evidence type="ECO:0008006" key="3">
    <source>
        <dbReference type="Google" id="ProtNLM"/>
    </source>
</evidence>
<dbReference type="EMBL" id="JBBWRZ010000005">
    <property type="protein sequence ID" value="KAK8235763.1"/>
    <property type="molecule type" value="Genomic_DNA"/>
</dbReference>
<reference evidence="1 2" key="1">
    <citation type="submission" date="2024-04" db="EMBL/GenBank/DDBJ databases">
        <title>Phyllosticta paracitricarpa is synonymous to the EU quarantine fungus P. citricarpa based on phylogenomic analyses.</title>
        <authorList>
            <consortium name="Lawrence Berkeley National Laboratory"/>
            <person name="Van Ingen-Buijs V.A."/>
            <person name="Van Westerhoven A.C."/>
            <person name="Haridas S."/>
            <person name="Skiadas P."/>
            <person name="Martin F."/>
            <person name="Groenewald J.Z."/>
            <person name="Crous P.W."/>
            <person name="Seidl M.F."/>
        </authorList>
    </citation>
    <scope>NUCLEOTIDE SEQUENCE [LARGE SCALE GENOMIC DNA]</scope>
    <source>
        <strain evidence="1 2">CBS 123374</strain>
    </source>
</reference>
<gene>
    <name evidence="1" type="ORF">HDK90DRAFT_255428</name>
</gene>
<keyword evidence="2" id="KW-1185">Reference proteome</keyword>
<sequence>MQRSISKQMVRKRCILHRILPTFLASLTMHKLVEAEATHLSSRSVLGSCKRFRNLLTITLKAENLIIRPDSRASFEDGRLWLFGTLCIDLCLNFEYSFRSLSR</sequence>
<organism evidence="1 2">
    <name type="scientific">Phyllosticta capitalensis</name>
    <dbReference type="NCBI Taxonomy" id="121624"/>
    <lineage>
        <taxon>Eukaryota</taxon>
        <taxon>Fungi</taxon>
        <taxon>Dikarya</taxon>
        <taxon>Ascomycota</taxon>
        <taxon>Pezizomycotina</taxon>
        <taxon>Dothideomycetes</taxon>
        <taxon>Dothideomycetes incertae sedis</taxon>
        <taxon>Botryosphaeriales</taxon>
        <taxon>Phyllostictaceae</taxon>
        <taxon>Phyllosticta</taxon>
    </lineage>
</organism>
<evidence type="ECO:0000313" key="2">
    <source>
        <dbReference type="Proteomes" id="UP001492380"/>
    </source>
</evidence>
<comment type="caution">
    <text evidence="1">The sequence shown here is derived from an EMBL/GenBank/DDBJ whole genome shotgun (WGS) entry which is preliminary data.</text>
</comment>
<evidence type="ECO:0000313" key="1">
    <source>
        <dbReference type="EMBL" id="KAK8235763.1"/>
    </source>
</evidence>
<proteinExistence type="predicted"/>
<protein>
    <recommendedName>
        <fullName evidence="3">Secreted protein</fullName>
    </recommendedName>
</protein>